<feature type="coiled-coil region" evidence="1">
    <location>
        <begin position="53"/>
        <end position="84"/>
    </location>
</feature>
<accession>A0A1X7T8R7</accession>
<keyword evidence="1" id="KW-0175">Coiled coil</keyword>
<proteinExistence type="predicted"/>
<organism evidence="2">
    <name type="scientific">Amphimedon queenslandica</name>
    <name type="common">Sponge</name>
    <dbReference type="NCBI Taxonomy" id="400682"/>
    <lineage>
        <taxon>Eukaryota</taxon>
        <taxon>Metazoa</taxon>
        <taxon>Porifera</taxon>
        <taxon>Demospongiae</taxon>
        <taxon>Heteroscleromorpha</taxon>
        <taxon>Haplosclerida</taxon>
        <taxon>Niphatidae</taxon>
        <taxon>Amphimedon</taxon>
    </lineage>
</organism>
<dbReference type="InParanoid" id="A0A1X7T8R7"/>
<reference evidence="2" key="1">
    <citation type="submission" date="2017-05" db="UniProtKB">
        <authorList>
            <consortium name="EnsemblMetazoa"/>
        </authorList>
    </citation>
    <scope>IDENTIFICATION</scope>
</reference>
<evidence type="ECO:0000313" key="2">
    <source>
        <dbReference type="EnsemblMetazoa" id="Aqu2.1.10949_001"/>
    </source>
</evidence>
<name>A0A1X7T8R7_AMPQE</name>
<evidence type="ECO:0000256" key="1">
    <source>
        <dbReference type="SAM" id="Coils"/>
    </source>
</evidence>
<protein>
    <submittedName>
        <fullName evidence="2">Uncharacterized protein</fullName>
    </submittedName>
</protein>
<dbReference type="EnsemblMetazoa" id="Aqu2.1.10949_001">
    <property type="protein sequence ID" value="Aqu2.1.10949_001"/>
    <property type="gene ID" value="Aqu2.1.10949"/>
</dbReference>
<sequence length="99" mass="11741">GLGLHCMQEHVHNTAHKINESSLITALIQSEKYQNTTIHQKVRDQLKSYDFGKQETEELWRQKENEIENEKMKVENEINEMCQSAVPWDQANLQQLRNY</sequence>
<dbReference type="AlphaFoldDB" id="A0A1X7T8R7"/>